<dbReference type="Gene3D" id="3.30.450.20">
    <property type="entry name" value="PAS domain"/>
    <property type="match status" value="1"/>
</dbReference>
<dbReference type="EMBL" id="JAHLFK010000059">
    <property type="protein sequence ID" value="MBU3830370.1"/>
    <property type="molecule type" value="Genomic_DNA"/>
</dbReference>
<proteinExistence type="predicted"/>
<gene>
    <name evidence="1" type="ORF">H9843_05710</name>
</gene>
<sequence length="160" mass="18490">MKSPFMEDAEVKFGSGRLSLSEIDAFFRTMPYELDYINADEEYVYYSPNDRDDERLQKRLNHNFLGCHPKRVIPMVKKVVQMLRSGEKDVVESPQVINGHRTLIRYYAIRRPIGEFLGVLEVTEDVEYICKMAEDHVYEHGIVEGQIVDGVSAASINENK</sequence>
<evidence type="ECO:0000313" key="1">
    <source>
        <dbReference type="EMBL" id="MBU3830370.1"/>
    </source>
</evidence>
<organism evidence="1 2">
    <name type="scientific">Candidatus Limosilactobacillus merdavium</name>
    <dbReference type="NCBI Taxonomy" id="2838651"/>
    <lineage>
        <taxon>Bacteria</taxon>
        <taxon>Bacillati</taxon>
        <taxon>Bacillota</taxon>
        <taxon>Bacilli</taxon>
        <taxon>Lactobacillales</taxon>
        <taxon>Lactobacillaceae</taxon>
        <taxon>Limosilactobacillus</taxon>
    </lineage>
</organism>
<dbReference type="AlphaFoldDB" id="A0A9E2KVS8"/>
<dbReference type="Proteomes" id="UP000824180">
    <property type="component" value="Unassembled WGS sequence"/>
</dbReference>
<evidence type="ECO:0000313" key="2">
    <source>
        <dbReference type="Proteomes" id="UP000824180"/>
    </source>
</evidence>
<dbReference type="Pfam" id="PF13596">
    <property type="entry name" value="PAS_10"/>
    <property type="match status" value="1"/>
</dbReference>
<accession>A0A9E2KVS8</accession>
<protein>
    <submittedName>
        <fullName evidence="1">PAS domain-containing protein</fullName>
    </submittedName>
</protein>
<comment type="caution">
    <text evidence="1">The sequence shown here is derived from an EMBL/GenBank/DDBJ whole genome shotgun (WGS) entry which is preliminary data.</text>
</comment>
<reference evidence="1" key="2">
    <citation type="submission" date="2021-04" db="EMBL/GenBank/DDBJ databases">
        <authorList>
            <person name="Gilroy R."/>
        </authorList>
    </citation>
    <scope>NUCLEOTIDE SEQUENCE</scope>
    <source>
        <strain evidence="1">876</strain>
    </source>
</reference>
<name>A0A9E2KVS8_9LACO</name>
<reference evidence="1" key="1">
    <citation type="journal article" date="2021" name="PeerJ">
        <title>Extensive microbial diversity within the chicken gut microbiome revealed by metagenomics and culture.</title>
        <authorList>
            <person name="Gilroy R."/>
            <person name="Ravi A."/>
            <person name="Getino M."/>
            <person name="Pursley I."/>
            <person name="Horton D.L."/>
            <person name="Alikhan N.F."/>
            <person name="Baker D."/>
            <person name="Gharbi K."/>
            <person name="Hall N."/>
            <person name="Watson M."/>
            <person name="Adriaenssens E.M."/>
            <person name="Foster-Nyarko E."/>
            <person name="Jarju S."/>
            <person name="Secka A."/>
            <person name="Antonio M."/>
            <person name="Oren A."/>
            <person name="Chaudhuri R.R."/>
            <person name="La Ragione R."/>
            <person name="Hildebrand F."/>
            <person name="Pallen M.J."/>
        </authorList>
    </citation>
    <scope>NUCLEOTIDE SEQUENCE</scope>
    <source>
        <strain evidence="1">876</strain>
    </source>
</reference>